<keyword evidence="2" id="KW-1185">Reference proteome</keyword>
<reference evidence="1 2" key="1">
    <citation type="journal article" date="2022" name="Plant J.">
        <title>Chromosome-level genome of Camellia lanceoleosa provides a valuable resource for understanding genome evolution and self-incompatibility.</title>
        <authorList>
            <person name="Gong W."/>
            <person name="Xiao S."/>
            <person name="Wang L."/>
            <person name="Liao Z."/>
            <person name="Chang Y."/>
            <person name="Mo W."/>
            <person name="Hu G."/>
            <person name="Li W."/>
            <person name="Zhao G."/>
            <person name="Zhu H."/>
            <person name="Hu X."/>
            <person name="Ji K."/>
            <person name="Xiang X."/>
            <person name="Song Q."/>
            <person name="Yuan D."/>
            <person name="Jin S."/>
            <person name="Zhang L."/>
        </authorList>
    </citation>
    <scope>NUCLEOTIDE SEQUENCE [LARGE SCALE GENOMIC DNA]</scope>
    <source>
        <strain evidence="1">SQ_2022a</strain>
    </source>
</reference>
<protein>
    <submittedName>
        <fullName evidence="1">F-box/FBD/LRR-repeat protein</fullName>
    </submittedName>
</protein>
<organism evidence="1 2">
    <name type="scientific">Camellia lanceoleosa</name>
    <dbReference type="NCBI Taxonomy" id="1840588"/>
    <lineage>
        <taxon>Eukaryota</taxon>
        <taxon>Viridiplantae</taxon>
        <taxon>Streptophyta</taxon>
        <taxon>Embryophyta</taxon>
        <taxon>Tracheophyta</taxon>
        <taxon>Spermatophyta</taxon>
        <taxon>Magnoliopsida</taxon>
        <taxon>eudicotyledons</taxon>
        <taxon>Gunneridae</taxon>
        <taxon>Pentapetalae</taxon>
        <taxon>asterids</taxon>
        <taxon>Ericales</taxon>
        <taxon>Theaceae</taxon>
        <taxon>Camellia</taxon>
    </lineage>
</organism>
<evidence type="ECO:0000313" key="1">
    <source>
        <dbReference type="EMBL" id="KAI8007771.1"/>
    </source>
</evidence>
<proteinExistence type="predicted"/>
<name>A0ACC0H420_9ERIC</name>
<gene>
    <name evidence="1" type="ORF">LOK49_LG07G03324</name>
</gene>
<evidence type="ECO:0000313" key="2">
    <source>
        <dbReference type="Proteomes" id="UP001060215"/>
    </source>
</evidence>
<comment type="caution">
    <text evidence="1">The sequence shown here is derived from an EMBL/GenBank/DDBJ whole genome shotgun (WGS) entry which is preliminary data.</text>
</comment>
<sequence length="321" mass="36276">MCVEDNFKLPPTLFTSKTLVVLNLVSGIVLKVPASVWLPSLKVLDLDSIEREKEDTFESLFRGCPALEELYIERWTLDTNWVLNISIPTFKRLILICPEDHFRGGSDGQGCKVVINTPKLEQLDLLDYVSDDSVLENSSSSLKAVVDIGHTHSITETNNYGSHIHKLFSGIKNVKFLDATLSFPTEDDTPVLPTLHNLTHLTLTADHESGWNFLTDFLECSPRLEVLTLKGNGQLGSAKCWSPPQRVPNCLLLHLEEIKIKKFNGEENDFEAMEYLLKNAKFLKKMTIDCRQSNVNEEFCIWKKLIGIPRGSKTSLLNLIF</sequence>
<accession>A0ACC0H420</accession>
<dbReference type="Proteomes" id="UP001060215">
    <property type="component" value="Chromosome 7"/>
</dbReference>
<dbReference type="EMBL" id="CM045764">
    <property type="protein sequence ID" value="KAI8007771.1"/>
    <property type="molecule type" value="Genomic_DNA"/>
</dbReference>